<name>A0AAP0HX64_9MAGN</name>
<keyword evidence="2" id="KW-1185">Reference proteome</keyword>
<evidence type="ECO:0000313" key="1">
    <source>
        <dbReference type="EMBL" id="KAK9104983.1"/>
    </source>
</evidence>
<organism evidence="1 2">
    <name type="scientific">Stephania cephalantha</name>
    <dbReference type="NCBI Taxonomy" id="152367"/>
    <lineage>
        <taxon>Eukaryota</taxon>
        <taxon>Viridiplantae</taxon>
        <taxon>Streptophyta</taxon>
        <taxon>Embryophyta</taxon>
        <taxon>Tracheophyta</taxon>
        <taxon>Spermatophyta</taxon>
        <taxon>Magnoliopsida</taxon>
        <taxon>Ranunculales</taxon>
        <taxon>Menispermaceae</taxon>
        <taxon>Menispermoideae</taxon>
        <taxon>Cissampelideae</taxon>
        <taxon>Stephania</taxon>
    </lineage>
</organism>
<dbReference type="AlphaFoldDB" id="A0AAP0HX64"/>
<dbReference type="EMBL" id="JBBNAG010000009">
    <property type="protein sequence ID" value="KAK9104983.1"/>
    <property type="molecule type" value="Genomic_DNA"/>
</dbReference>
<proteinExistence type="predicted"/>
<accession>A0AAP0HX64</accession>
<dbReference type="Proteomes" id="UP001419268">
    <property type="component" value="Unassembled WGS sequence"/>
</dbReference>
<comment type="caution">
    <text evidence="1">The sequence shown here is derived from an EMBL/GenBank/DDBJ whole genome shotgun (WGS) entry which is preliminary data.</text>
</comment>
<evidence type="ECO:0000313" key="2">
    <source>
        <dbReference type="Proteomes" id="UP001419268"/>
    </source>
</evidence>
<sequence>MERKRRKELELMTTLKAWNKDESLNDLRDTSPHLKRDLSGRAQVDEPFLCSINNMATKFSRWEHAAK</sequence>
<reference evidence="1 2" key="1">
    <citation type="submission" date="2024-01" db="EMBL/GenBank/DDBJ databases">
        <title>Genome assemblies of Stephania.</title>
        <authorList>
            <person name="Yang L."/>
        </authorList>
    </citation>
    <scope>NUCLEOTIDE SEQUENCE [LARGE SCALE GENOMIC DNA]</scope>
    <source>
        <strain evidence="1">JXDWG</strain>
        <tissue evidence="1">Leaf</tissue>
    </source>
</reference>
<gene>
    <name evidence="1" type="ORF">Scep_021827</name>
</gene>
<protein>
    <submittedName>
        <fullName evidence="1">Uncharacterized protein</fullName>
    </submittedName>
</protein>